<evidence type="ECO:0000313" key="2">
    <source>
        <dbReference type="EMBL" id="PIE31478.1"/>
    </source>
</evidence>
<feature type="transmembrane region" description="Helical" evidence="1">
    <location>
        <begin position="12"/>
        <end position="34"/>
    </location>
</feature>
<keyword evidence="1" id="KW-1133">Transmembrane helix</keyword>
<keyword evidence="1" id="KW-0812">Transmembrane</keyword>
<accession>A0A2G6K700</accession>
<dbReference type="EMBL" id="PDSK01000145">
    <property type="protein sequence ID" value="PIE31478.1"/>
    <property type="molecule type" value="Genomic_DNA"/>
</dbReference>
<comment type="caution">
    <text evidence="2">The sequence shown here is derived from an EMBL/GenBank/DDBJ whole genome shotgun (WGS) entry which is preliminary data.</text>
</comment>
<evidence type="ECO:0000313" key="3">
    <source>
        <dbReference type="Proteomes" id="UP000230821"/>
    </source>
</evidence>
<evidence type="ECO:0008006" key="4">
    <source>
        <dbReference type="Google" id="ProtNLM"/>
    </source>
</evidence>
<keyword evidence="1" id="KW-0472">Membrane</keyword>
<evidence type="ECO:0000256" key="1">
    <source>
        <dbReference type="SAM" id="Phobius"/>
    </source>
</evidence>
<reference evidence="2 3" key="1">
    <citation type="submission" date="2017-10" db="EMBL/GenBank/DDBJ databases">
        <title>Novel microbial diversity and functional potential in the marine mammal oral microbiome.</title>
        <authorList>
            <person name="Dudek N.K."/>
            <person name="Sun C.L."/>
            <person name="Burstein D."/>
            <person name="Kantor R.S."/>
            <person name="Aliaga Goltsman D.S."/>
            <person name="Bik E.M."/>
            <person name="Thomas B.C."/>
            <person name="Banfield J.F."/>
            <person name="Relman D.A."/>
        </authorList>
    </citation>
    <scope>NUCLEOTIDE SEQUENCE [LARGE SCALE GENOMIC DNA]</scope>
    <source>
        <strain evidence="2">DOLJORAL78_47_16</strain>
    </source>
</reference>
<feature type="transmembrane region" description="Helical" evidence="1">
    <location>
        <begin position="54"/>
        <end position="76"/>
    </location>
</feature>
<dbReference type="AlphaFoldDB" id="A0A2G6K700"/>
<protein>
    <recommendedName>
        <fullName evidence="4">DUF502 domain-containing protein</fullName>
    </recommendedName>
</protein>
<dbReference type="Pfam" id="PF04367">
    <property type="entry name" value="DUF502"/>
    <property type="match status" value="1"/>
</dbReference>
<dbReference type="PANTHER" id="PTHR31876">
    <property type="entry name" value="COV-LIKE PROTEIN 1"/>
    <property type="match status" value="1"/>
</dbReference>
<proteinExistence type="predicted"/>
<organism evidence="2 3">
    <name type="scientific">candidate division KSB3 bacterium</name>
    <dbReference type="NCBI Taxonomy" id="2044937"/>
    <lineage>
        <taxon>Bacteria</taxon>
        <taxon>candidate division KSB3</taxon>
    </lineage>
</organism>
<sequence length="226" mass="25709">MFHRLQSKIQRIFFAGLLVTIPTMLTFFLLRFLVNYIDQVSAPIVTRFFHTNVPGIGFLVTILLVLLVGIIGTNFLGKKLISFGDRLLSRIPFVRSIYLSAKQVIETVMFATEKPFQQVVLVPYPRKNVYAIGMVTRKASREIASSSLVPISQAEEERKGDQLLSVFIPSTPNFTSGLLIMFPRRDVIPLSMSIEEGFKYLMSGGILKPEQKEGEHSLEEWELYLY</sequence>
<dbReference type="Proteomes" id="UP000230821">
    <property type="component" value="Unassembled WGS sequence"/>
</dbReference>
<dbReference type="PANTHER" id="PTHR31876:SF26">
    <property type="entry name" value="PROTEIN LIKE COV 2"/>
    <property type="match status" value="1"/>
</dbReference>
<name>A0A2G6K700_9BACT</name>
<gene>
    <name evidence="2" type="ORF">CSA56_18305</name>
</gene>
<dbReference type="InterPro" id="IPR007462">
    <property type="entry name" value="COV1-like"/>
</dbReference>